<sequence>MRKVFSPCSVDLQVIKESIFEFMDNPIQYFAARPDDVKGGCVLSMFSIMRKIFSPCSVDLQVFKENIFEFMDNPIQYFSARPDDVKGGCVIMSVFLFMLYTIESLAALRLDDGDSEERVHIHTAEEAA</sequence>
<protein>
    <submittedName>
        <fullName evidence="2">Uncharacterized protein</fullName>
    </submittedName>
</protein>
<accession>A0AC34FPX5</accession>
<evidence type="ECO:0000313" key="2">
    <source>
        <dbReference type="WBParaSite" id="ES5_v2.g19291.t1"/>
    </source>
</evidence>
<reference evidence="2" key="1">
    <citation type="submission" date="2022-11" db="UniProtKB">
        <authorList>
            <consortium name="WormBaseParasite"/>
        </authorList>
    </citation>
    <scope>IDENTIFICATION</scope>
</reference>
<evidence type="ECO:0000313" key="1">
    <source>
        <dbReference type="Proteomes" id="UP000887579"/>
    </source>
</evidence>
<dbReference type="WBParaSite" id="ES5_v2.g19291.t1">
    <property type="protein sequence ID" value="ES5_v2.g19291.t1"/>
    <property type="gene ID" value="ES5_v2.g19291"/>
</dbReference>
<name>A0AC34FPX5_9BILA</name>
<proteinExistence type="predicted"/>
<organism evidence="1 2">
    <name type="scientific">Panagrolaimus sp. ES5</name>
    <dbReference type="NCBI Taxonomy" id="591445"/>
    <lineage>
        <taxon>Eukaryota</taxon>
        <taxon>Metazoa</taxon>
        <taxon>Ecdysozoa</taxon>
        <taxon>Nematoda</taxon>
        <taxon>Chromadorea</taxon>
        <taxon>Rhabditida</taxon>
        <taxon>Tylenchina</taxon>
        <taxon>Panagrolaimomorpha</taxon>
        <taxon>Panagrolaimoidea</taxon>
        <taxon>Panagrolaimidae</taxon>
        <taxon>Panagrolaimus</taxon>
    </lineage>
</organism>
<dbReference type="Proteomes" id="UP000887579">
    <property type="component" value="Unplaced"/>
</dbReference>